<dbReference type="InterPro" id="IPR036942">
    <property type="entry name" value="Beta-barrel_TonB_sf"/>
</dbReference>
<keyword evidence="9 10" id="KW-0998">Cell outer membrane</keyword>
<dbReference type="PROSITE" id="PS52016">
    <property type="entry name" value="TONB_DEPENDENT_REC_3"/>
    <property type="match status" value="1"/>
</dbReference>
<evidence type="ECO:0000256" key="2">
    <source>
        <dbReference type="ARBA" id="ARBA00022448"/>
    </source>
</evidence>
<comment type="similarity">
    <text evidence="10 11">Belongs to the TonB-dependent receptor family.</text>
</comment>
<evidence type="ECO:0000256" key="12">
    <source>
        <dbReference type="SAM" id="SignalP"/>
    </source>
</evidence>
<keyword evidence="6 11" id="KW-0798">TonB box</keyword>
<evidence type="ECO:0000256" key="5">
    <source>
        <dbReference type="ARBA" id="ARBA00022729"/>
    </source>
</evidence>
<evidence type="ECO:0000256" key="7">
    <source>
        <dbReference type="ARBA" id="ARBA00023136"/>
    </source>
</evidence>
<feature type="domain" description="TonB-dependent receptor-like beta-barrel" evidence="13">
    <location>
        <begin position="291"/>
        <end position="705"/>
    </location>
</feature>
<evidence type="ECO:0000256" key="10">
    <source>
        <dbReference type="PROSITE-ProRule" id="PRU01360"/>
    </source>
</evidence>
<dbReference type="SUPFAM" id="SSF56935">
    <property type="entry name" value="Porins"/>
    <property type="match status" value="1"/>
</dbReference>
<dbReference type="GO" id="GO:0009279">
    <property type="term" value="C:cell outer membrane"/>
    <property type="evidence" value="ECO:0007669"/>
    <property type="project" value="UniProtKB-SubCell"/>
</dbReference>
<feature type="chain" id="PRO_5020560069" evidence="12">
    <location>
        <begin position="23"/>
        <end position="735"/>
    </location>
</feature>
<feature type="signal peptide" evidence="12">
    <location>
        <begin position="1"/>
        <end position="22"/>
    </location>
</feature>
<dbReference type="GO" id="GO:0044718">
    <property type="term" value="P:siderophore transmembrane transport"/>
    <property type="evidence" value="ECO:0007669"/>
    <property type="project" value="TreeGrafter"/>
</dbReference>
<dbReference type="Pfam" id="PF00593">
    <property type="entry name" value="TonB_dep_Rec_b-barrel"/>
    <property type="match status" value="1"/>
</dbReference>
<keyword evidence="4 10" id="KW-0812">Transmembrane</keyword>
<evidence type="ECO:0000313" key="15">
    <source>
        <dbReference type="EMBL" id="TCK72633.1"/>
    </source>
</evidence>
<dbReference type="Proteomes" id="UP000295210">
    <property type="component" value="Unassembled WGS sequence"/>
</dbReference>
<comment type="caution">
    <text evidence="15">The sequence shown here is derived from an EMBL/GenBank/DDBJ whole genome shotgun (WGS) entry which is preliminary data.</text>
</comment>
<dbReference type="Gene3D" id="2.170.130.10">
    <property type="entry name" value="TonB-dependent receptor, plug domain"/>
    <property type="match status" value="1"/>
</dbReference>
<evidence type="ECO:0000256" key="3">
    <source>
        <dbReference type="ARBA" id="ARBA00022452"/>
    </source>
</evidence>
<evidence type="ECO:0000256" key="1">
    <source>
        <dbReference type="ARBA" id="ARBA00004571"/>
    </source>
</evidence>
<dbReference type="InterPro" id="IPR000531">
    <property type="entry name" value="Beta-barrel_TonB"/>
</dbReference>
<sequence length="735" mass="80636">MFRFRGLLTLLVVLLCAYPGHAQQQPMRVLVQDPTGLPIRGAIIRDPSGSILGSTGKDGVFTLPHSEASLRIEAAGFVTATVNEKQEPALRVTLARRQESVTVTAYRTPLAAMDSPASTRILTQSQLQQGAAPALDGKLRQVPGVELFRRTSSLISNPTSQGISLRGLGSTAASRTLVVSDDVPLNDPFGGWIHWEELPELSIRSAEVVRGGASDLYGSSAIGGVVSLNPVEPTGDSFIVSSSHGGDNTNDDALFGSLVRGAWSGLATGGILGTDGYTLVAPNLRGPIDTPYNDHAENGLVLLQRRIRDNGRIYLRGNGFNEARDNGTPIQKNATRLWRFSSGVDWEDFVLRLYGSSEHYRQTFSAIAPGRASEKLTRFAQDPATELGAQLHWRHAMGEHMLALAGADTHDVRGSDNGLLVSAGGIRLDTTARQRQTGFYGEVLLTPARWTLSGSARIDHFSNFDAAQYKNAVRTAEPATSETVFNPRLGITRRITKDFALNASAFRAFRAPTINELYRQGQINQQITLANPNLRSERATGWETGGVLNLERWNSTVRGSYFWTQVNRPITALTLSVTPTETLLQRANLGQFESRGVSIDFESAPRSWLSLDGGYQYADATVTKFQQQPALVGKWIPQVARNMATTQVRFSNPRLGLLSLQGRLSGRQFDDDRNFYLLHGYFRLDVYASRQFGRHAEFFASAENLFDRAIEVGRTPILTLGTPRLARFGVRLHWN</sequence>
<dbReference type="Gene3D" id="2.40.170.20">
    <property type="entry name" value="TonB-dependent receptor, beta-barrel domain"/>
    <property type="match status" value="1"/>
</dbReference>
<evidence type="ECO:0000313" key="16">
    <source>
        <dbReference type="Proteomes" id="UP000295210"/>
    </source>
</evidence>
<keyword evidence="16" id="KW-1185">Reference proteome</keyword>
<dbReference type="InterPro" id="IPR012910">
    <property type="entry name" value="Plug_dom"/>
</dbReference>
<evidence type="ECO:0000259" key="13">
    <source>
        <dbReference type="Pfam" id="PF00593"/>
    </source>
</evidence>
<evidence type="ECO:0000259" key="14">
    <source>
        <dbReference type="Pfam" id="PF07715"/>
    </source>
</evidence>
<evidence type="ECO:0000256" key="8">
    <source>
        <dbReference type="ARBA" id="ARBA00023170"/>
    </source>
</evidence>
<evidence type="ECO:0000256" key="9">
    <source>
        <dbReference type="ARBA" id="ARBA00023237"/>
    </source>
</evidence>
<comment type="subcellular location">
    <subcellularLocation>
        <location evidence="1 10">Cell outer membrane</location>
        <topology evidence="1 10">Multi-pass membrane protein</topology>
    </subcellularLocation>
</comment>
<dbReference type="InterPro" id="IPR037066">
    <property type="entry name" value="Plug_dom_sf"/>
</dbReference>
<gene>
    <name evidence="15" type="ORF">C7378_2219</name>
</gene>
<evidence type="ECO:0000256" key="11">
    <source>
        <dbReference type="RuleBase" id="RU003357"/>
    </source>
</evidence>
<dbReference type="GO" id="GO:0015344">
    <property type="term" value="F:siderophore uptake transmembrane transporter activity"/>
    <property type="evidence" value="ECO:0007669"/>
    <property type="project" value="TreeGrafter"/>
</dbReference>
<keyword evidence="3 10" id="KW-1134">Transmembrane beta strand</keyword>
<keyword evidence="2 10" id="KW-0813">Transport</keyword>
<keyword evidence="7 10" id="KW-0472">Membrane</keyword>
<reference evidence="15 16" key="1">
    <citation type="submission" date="2019-03" db="EMBL/GenBank/DDBJ databases">
        <title>Genomic Encyclopedia of Type Strains, Phase IV (KMG-IV): sequencing the most valuable type-strain genomes for metagenomic binning, comparative biology and taxonomic classification.</title>
        <authorList>
            <person name="Goeker M."/>
        </authorList>
    </citation>
    <scope>NUCLEOTIDE SEQUENCE [LARGE SCALE GENOMIC DNA]</scope>
    <source>
        <strain evidence="15 16">DSM 103428</strain>
    </source>
</reference>
<accession>A0A4R1L6H9</accession>
<dbReference type="OrthoDB" id="101167at2"/>
<evidence type="ECO:0000256" key="6">
    <source>
        <dbReference type="ARBA" id="ARBA00023077"/>
    </source>
</evidence>
<organism evidence="15 16">
    <name type="scientific">Acidipila rosea</name>
    <dbReference type="NCBI Taxonomy" id="768535"/>
    <lineage>
        <taxon>Bacteria</taxon>
        <taxon>Pseudomonadati</taxon>
        <taxon>Acidobacteriota</taxon>
        <taxon>Terriglobia</taxon>
        <taxon>Terriglobales</taxon>
        <taxon>Acidobacteriaceae</taxon>
        <taxon>Acidipila</taxon>
    </lineage>
</organism>
<protein>
    <submittedName>
        <fullName evidence="15">Outer membrane cobalamin receptor</fullName>
    </submittedName>
</protein>
<keyword evidence="8 15" id="KW-0675">Receptor</keyword>
<dbReference type="RefSeq" id="WP_131996231.1">
    <property type="nucleotide sequence ID" value="NZ_SMGK01000003.1"/>
</dbReference>
<dbReference type="EMBL" id="SMGK01000003">
    <property type="protein sequence ID" value="TCK72633.1"/>
    <property type="molecule type" value="Genomic_DNA"/>
</dbReference>
<evidence type="ECO:0000256" key="4">
    <source>
        <dbReference type="ARBA" id="ARBA00022692"/>
    </source>
</evidence>
<feature type="domain" description="TonB-dependent receptor plug" evidence="14">
    <location>
        <begin position="112"/>
        <end position="225"/>
    </location>
</feature>
<dbReference type="PANTHER" id="PTHR30069:SF29">
    <property type="entry name" value="HEMOGLOBIN AND HEMOGLOBIN-HAPTOGLOBIN-BINDING PROTEIN 1-RELATED"/>
    <property type="match status" value="1"/>
</dbReference>
<dbReference type="Pfam" id="PF07715">
    <property type="entry name" value="Plug"/>
    <property type="match status" value="1"/>
</dbReference>
<keyword evidence="5 12" id="KW-0732">Signal</keyword>
<name>A0A4R1L6H9_9BACT</name>
<dbReference type="AlphaFoldDB" id="A0A4R1L6H9"/>
<proteinExistence type="inferred from homology"/>
<dbReference type="PANTHER" id="PTHR30069">
    <property type="entry name" value="TONB-DEPENDENT OUTER MEMBRANE RECEPTOR"/>
    <property type="match status" value="1"/>
</dbReference>
<dbReference type="InterPro" id="IPR039426">
    <property type="entry name" value="TonB-dep_rcpt-like"/>
</dbReference>